<evidence type="ECO:0000313" key="12">
    <source>
        <dbReference type="EMBL" id="QCT94062.1"/>
    </source>
</evidence>
<dbReference type="GO" id="GO:0005886">
    <property type="term" value="C:plasma membrane"/>
    <property type="evidence" value="ECO:0007669"/>
    <property type="project" value="UniProtKB-SubCell"/>
</dbReference>
<feature type="transmembrane region" description="Helical" evidence="9">
    <location>
        <begin position="12"/>
        <end position="37"/>
    </location>
</feature>
<reference evidence="12 14" key="2">
    <citation type="submission" date="2019-05" db="EMBL/GenBank/DDBJ databases">
        <title>A comparative analysis of the Nautiliaceae.</title>
        <authorList>
            <person name="Grosche A."/>
            <person name="Smedile F."/>
            <person name="Vetriani C."/>
        </authorList>
    </citation>
    <scope>NUCLEOTIDE SEQUENCE [LARGE SCALE GENOMIC DNA]</scope>
    <source>
        <strain evidence="12 14">TB-2</strain>
    </source>
</reference>
<dbReference type="AlphaFoldDB" id="A0AAI9AHA3"/>
<dbReference type="Pfam" id="PF04290">
    <property type="entry name" value="DctQ"/>
    <property type="match status" value="1"/>
</dbReference>
<evidence type="ECO:0000313" key="13">
    <source>
        <dbReference type="Proteomes" id="UP000003288"/>
    </source>
</evidence>
<accession>A0AAI9AHA3</accession>
<keyword evidence="6 9" id="KW-1133">Transmembrane helix</keyword>
<evidence type="ECO:0000256" key="1">
    <source>
        <dbReference type="ARBA" id="ARBA00004429"/>
    </source>
</evidence>
<feature type="transmembrane region" description="Helical" evidence="9">
    <location>
        <begin position="43"/>
        <end position="65"/>
    </location>
</feature>
<evidence type="ECO:0000256" key="7">
    <source>
        <dbReference type="ARBA" id="ARBA00023136"/>
    </source>
</evidence>
<evidence type="ECO:0000313" key="11">
    <source>
        <dbReference type="EMBL" id="EDM23489.1"/>
    </source>
</evidence>
<sequence length="184" mass="21039">MKYIDLFIRGILVFLTSFFIFAGVVLAFVNVVARFIFNEGIDWAFELTSYLFIYSAFFAAAYLFRVSGHIKVTLLVDNLPKSLSKLVIIISDILILLYLGIILYFGYIYIFDPELGLKASGEVSVDLNVPMWTIYLVIPISMFFAIIMTIFRLIEHIKTPASEIAYKEEHDMIKEFDKSVGDGK</sequence>
<feature type="transmembrane region" description="Helical" evidence="9">
    <location>
        <begin position="86"/>
        <end position="111"/>
    </location>
</feature>
<keyword evidence="3" id="KW-1003">Cell membrane</keyword>
<keyword evidence="2" id="KW-0813">Transport</keyword>
<comment type="similarity">
    <text evidence="8">Belongs to the TRAP transporter small permease family.</text>
</comment>
<dbReference type="EMBL" id="CP040463">
    <property type="protein sequence ID" value="QCT94062.1"/>
    <property type="molecule type" value="Genomic_DNA"/>
</dbReference>
<organism evidence="11 13">
    <name type="scientific">Caminibacter mediatlanticus TB-2</name>
    <dbReference type="NCBI Taxonomy" id="391592"/>
    <lineage>
        <taxon>Bacteria</taxon>
        <taxon>Pseudomonadati</taxon>
        <taxon>Campylobacterota</taxon>
        <taxon>Epsilonproteobacteria</taxon>
        <taxon>Nautiliales</taxon>
        <taxon>Nautiliaceae</taxon>
        <taxon>Caminibacter</taxon>
    </lineage>
</organism>
<dbReference type="RefSeq" id="WP_007474713.1">
    <property type="nucleotide sequence ID" value="NZ_ABCJ01000005.1"/>
</dbReference>
<evidence type="ECO:0000256" key="3">
    <source>
        <dbReference type="ARBA" id="ARBA00022475"/>
    </source>
</evidence>
<evidence type="ECO:0000256" key="9">
    <source>
        <dbReference type="SAM" id="Phobius"/>
    </source>
</evidence>
<comment type="subcellular location">
    <subcellularLocation>
        <location evidence="1">Cell inner membrane</location>
        <topology evidence="1">Multi-pass membrane protein</topology>
    </subcellularLocation>
</comment>
<evidence type="ECO:0000256" key="2">
    <source>
        <dbReference type="ARBA" id="ARBA00022448"/>
    </source>
</evidence>
<protein>
    <submittedName>
        <fullName evidence="11">Small integral c4-dicarboxylate membrane transport protein,putative</fullName>
    </submittedName>
    <submittedName>
        <fullName evidence="12">TRAP transporter small permease</fullName>
    </submittedName>
</protein>
<dbReference type="EMBL" id="ABCJ01000005">
    <property type="protein sequence ID" value="EDM23489.1"/>
    <property type="molecule type" value="Genomic_DNA"/>
</dbReference>
<proteinExistence type="inferred from homology"/>
<evidence type="ECO:0000256" key="6">
    <source>
        <dbReference type="ARBA" id="ARBA00022989"/>
    </source>
</evidence>
<gene>
    <name evidence="11" type="ORF">CMTB2_08137</name>
    <name evidence="12" type="ORF">FE773_02390</name>
</gene>
<dbReference type="Proteomes" id="UP000306825">
    <property type="component" value="Chromosome"/>
</dbReference>
<keyword evidence="14" id="KW-1185">Reference proteome</keyword>
<feature type="domain" description="Tripartite ATP-independent periplasmic transporters DctQ component" evidence="10">
    <location>
        <begin position="24"/>
        <end position="158"/>
    </location>
</feature>
<keyword evidence="4" id="KW-0997">Cell inner membrane</keyword>
<keyword evidence="5 9" id="KW-0812">Transmembrane</keyword>
<name>A0AAI9AHA3_9BACT</name>
<feature type="transmembrane region" description="Helical" evidence="9">
    <location>
        <begin position="131"/>
        <end position="154"/>
    </location>
</feature>
<evidence type="ECO:0000256" key="4">
    <source>
        <dbReference type="ARBA" id="ARBA00022519"/>
    </source>
</evidence>
<evidence type="ECO:0000259" key="10">
    <source>
        <dbReference type="Pfam" id="PF04290"/>
    </source>
</evidence>
<dbReference type="InterPro" id="IPR007387">
    <property type="entry name" value="TRAP_DctQ"/>
</dbReference>
<dbReference type="PANTHER" id="PTHR35011:SF4">
    <property type="entry name" value="SLL1102 PROTEIN"/>
    <property type="match status" value="1"/>
</dbReference>
<dbReference type="PANTHER" id="PTHR35011">
    <property type="entry name" value="2,3-DIKETO-L-GULONATE TRAP TRANSPORTER SMALL PERMEASE PROTEIN YIAM"/>
    <property type="match status" value="1"/>
</dbReference>
<dbReference type="InterPro" id="IPR055348">
    <property type="entry name" value="DctQ"/>
</dbReference>
<evidence type="ECO:0000313" key="14">
    <source>
        <dbReference type="Proteomes" id="UP000306825"/>
    </source>
</evidence>
<evidence type="ECO:0000256" key="5">
    <source>
        <dbReference type="ARBA" id="ARBA00022692"/>
    </source>
</evidence>
<keyword evidence="7 9" id="KW-0472">Membrane</keyword>
<evidence type="ECO:0000256" key="8">
    <source>
        <dbReference type="ARBA" id="ARBA00038436"/>
    </source>
</evidence>
<dbReference type="Proteomes" id="UP000003288">
    <property type="component" value="Unassembled WGS sequence"/>
</dbReference>
<reference evidence="11 13" key="1">
    <citation type="journal article" date="2011" name="Stand. Genomic Sci.">
        <title>Draft genome sequence of Caminibacter mediatlanticus strain TB-2, an epsilonproteobacterium isolated from a deep-sea hydrothermal vent.</title>
        <authorList>
            <person name="Giovannelli D."/>
            <person name="Ferriera S."/>
            <person name="Johnson J."/>
            <person name="Kravitz S."/>
            <person name="Perez-Rodriguez I."/>
            <person name="Ricci J."/>
            <person name="O'Brien C."/>
            <person name="Voordeckers J.W."/>
            <person name="Bini E."/>
            <person name="Vetriani C."/>
        </authorList>
    </citation>
    <scope>NUCLEOTIDE SEQUENCE [LARGE SCALE GENOMIC DNA]</scope>
    <source>
        <strain evidence="11 13">TB-2</strain>
    </source>
</reference>